<evidence type="ECO:0000256" key="3">
    <source>
        <dbReference type="ARBA" id="ARBA00022989"/>
    </source>
</evidence>
<sequence>MEDPFLKFSPFAGSDNLLVRHSLEIVGSFLMYQVVLSAWLVPRVNALVFGRHYTELKDKDTRLNFDIHTVSMFQCVVSLGLTWPILRQPLSLSIVSYQDSYTSMVSAITCGYFLWDLYVCLKHFSLFGIGFLGHAMASLYVFVLALRPFCQSWVGKFLIFEASTPFVNINWFISQLSRTSSRPVVPMWFNALNGLLLIGTFFAVRVLWGFAAIAILCTKLWEARNLLPAWIPTTVITLNLSLDALNLFWLSKMIKIAKKMAGGSKQKGN</sequence>
<dbReference type="Pfam" id="PF03798">
    <property type="entry name" value="TRAM_LAG1_CLN8"/>
    <property type="match status" value="1"/>
</dbReference>
<dbReference type="GO" id="GO:0005783">
    <property type="term" value="C:endoplasmic reticulum"/>
    <property type="evidence" value="ECO:0007669"/>
    <property type="project" value="TreeGrafter"/>
</dbReference>
<dbReference type="GO" id="GO:0055088">
    <property type="term" value="P:lipid homeostasis"/>
    <property type="evidence" value="ECO:0007669"/>
    <property type="project" value="TreeGrafter"/>
</dbReference>
<organism evidence="8 9">
    <name type="scientific">Lachancea quebecensis</name>
    <dbReference type="NCBI Taxonomy" id="1654605"/>
    <lineage>
        <taxon>Eukaryota</taxon>
        <taxon>Fungi</taxon>
        <taxon>Dikarya</taxon>
        <taxon>Ascomycota</taxon>
        <taxon>Saccharomycotina</taxon>
        <taxon>Saccharomycetes</taxon>
        <taxon>Saccharomycetales</taxon>
        <taxon>Saccharomycetaceae</taxon>
        <taxon>Lachancea</taxon>
    </lineage>
</organism>
<dbReference type="SMART" id="SM00724">
    <property type="entry name" value="TLC"/>
    <property type="match status" value="1"/>
</dbReference>
<evidence type="ECO:0000313" key="9">
    <source>
        <dbReference type="Proteomes" id="UP000236544"/>
    </source>
</evidence>
<gene>
    <name evidence="8" type="ORF">LAQU0_S19e00914g</name>
</gene>
<comment type="subcellular location">
    <subcellularLocation>
        <location evidence="1">Membrane</location>
        <topology evidence="1">Multi-pass membrane protein</topology>
    </subcellularLocation>
</comment>
<dbReference type="EMBL" id="LN890533">
    <property type="protein sequence ID" value="CUS24756.1"/>
    <property type="molecule type" value="Genomic_DNA"/>
</dbReference>
<dbReference type="PANTHER" id="PTHR13439">
    <property type="entry name" value="CT120 PROTEIN"/>
    <property type="match status" value="1"/>
</dbReference>
<evidence type="ECO:0000256" key="6">
    <source>
        <dbReference type="SAM" id="Phobius"/>
    </source>
</evidence>
<dbReference type="AlphaFoldDB" id="A0A0P1KWT6"/>
<feature type="transmembrane region" description="Helical" evidence="6">
    <location>
        <begin position="194"/>
        <end position="221"/>
    </location>
</feature>
<keyword evidence="9" id="KW-1185">Reference proteome</keyword>
<evidence type="ECO:0000256" key="1">
    <source>
        <dbReference type="ARBA" id="ARBA00004141"/>
    </source>
</evidence>
<evidence type="ECO:0000256" key="4">
    <source>
        <dbReference type="ARBA" id="ARBA00023136"/>
    </source>
</evidence>
<feature type="transmembrane region" description="Helical" evidence="6">
    <location>
        <begin position="25"/>
        <end position="42"/>
    </location>
</feature>
<feature type="transmembrane region" description="Helical" evidence="6">
    <location>
        <begin position="126"/>
        <end position="147"/>
    </location>
</feature>
<evidence type="ECO:0000256" key="2">
    <source>
        <dbReference type="ARBA" id="ARBA00022692"/>
    </source>
</evidence>
<feature type="transmembrane region" description="Helical" evidence="6">
    <location>
        <begin position="63"/>
        <end position="86"/>
    </location>
</feature>
<dbReference type="InterPro" id="IPR050846">
    <property type="entry name" value="TLCD"/>
</dbReference>
<keyword evidence="2 5" id="KW-0812">Transmembrane</keyword>
<dbReference type="PROSITE" id="PS50922">
    <property type="entry name" value="TLC"/>
    <property type="match status" value="1"/>
</dbReference>
<dbReference type="Proteomes" id="UP000236544">
    <property type="component" value="Unassembled WGS sequence"/>
</dbReference>
<feature type="transmembrane region" description="Helical" evidence="6">
    <location>
        <begin position="153"/>
        <end position="173"/>
    </location>
</feature>
<evidence type="ECO:0000313" key="8">
    <source>
        <dbReference type="EMBL" id="CUS24756.1"/>
    </source>
</evidence>
<evidence type="ECO:0000259" key="7">
    <source>
        <dbReference type="PROSITE" id="PS50922"/>
    </source>
</evidence>
<dbReference type="PANTHER" id="PTHR13439:SF0">
    <property type="entry name" value="TOPOISOMERASE I DAMAGE AFFECTED PROTEIN 4"/>
    <property type="match status" value="1"/>
</dbReference>
<feature type="transmembrane region" description="Helical" evidence="6">
    <location>
        <begin position="227"/>
        <end position="250"/>
    </location>
</feature>
<protein>
    <submittedName>
        <fullName evidence="8">LAQU0S19e00914g1_1</fullName>
    </submittedName>
</protein>
<feature type="domain" description="TLC" evidence="7">
    <location>
        <begin position="60"/>
        <end position="262"/>
    </location>
</feature>
<name>A0A0P1KWT6_9SACH</name>
<keyword evidence="3 6" id="KW-1133">Transmembrane helix</keyword>
<keyword evidence="4 5" id="KW-0472">Membrane</keyword>
<feature type="transmembrane region" description="Helical" evidence="6">
    <location>
        <begin position="101"/>
        <end position="119"/>
    </location>
</feature>
<dbReference type="GO" id="GO:0016020">
    <property type="term" value="C:membrane"/>
    <property type="evidence" value="ECO:0007669"/>
    <property type="project" value="UniProtKB-SubCell"/>
</dbReference>
<proteinExistence type="predicted"/>
<evidence type="ECO:0000256" key="5">
    <source>
        <dbReference type="PROSITE-ProRule" id="PRU00205"/>
    </source>
</evidence>
<accession>A0A0P1KWT6</accession>
<dbReference type="InterPro" id="IPR006634">
    <property type="entry name" value="TLC-dom"/>
</dbReference>
<dbReference type="OrthoDB" id="10266980at2759"/>
<reference evidence="9" key="1">
    <citation type="submission" date="2015-10" db="EMBL/GenBank/DDBJ databases">
        <authorList>
            <person name="Devillers H."/>
        </authorList>
    </citation>
    <scope>NUCLEOTIDE SEQUENCE [LARGE SCALE GENOMIC DNA]</scope>
</reference>